<evidence type="ECO:0000313" key="2">
    <source>
        <dbReference type="Proteomes" id="UP000475325"/>
    </source>
</evidence>
<reference evidence="1 2" key="1">
    <citation type="submission" date="2019-06" db="EMBL/GenBank/DDBJ databases">
        <authorList>
            <person name="Palmer J.M."/>
        </authorList>
    </citation>
    <scope>NUCLEOTIDE SEQUENCE [LARGE SCALE GENOMIC DNA]</scope>
    <source>
        <strain evidence="1 2">TWF102</strain>
    </source>
</reference>
<gene>
    <name evidence="1" type="ORF">TWF102_001349</name>
</gene>
<dbReference type="AlphaFoldDB" id="A0A7C8JID1"/>
<accession>A0A7C8JID1</accession>
<name>A0A7C8JID1_ORBOL</name>
<proteinExistence type="predicted"/>
<sequence>MDPDADPGLFDWINIHLVRNGYCVQRKRAWAEKISLHHRQNPFLHPERNLSSNVSLTCLRTRKLKCKTMQPQKRSPWFLPARKKIYIFYSKITGDIQPLPWT</sequence>
<evidence type="ECO:0000313" key="1">
    <source>
        <dbReference type="EMBL" id="KAF3106387.1"/>
    </source>
</evidence>
<organism evidence="1 2">
    <name type="scientific">Orbilia oligospora</name>
    <name type="common">Nematode-trapping fungus</name>
    <name type="synonym">Arthrobotrys oligospora</name>
    <dbReference type="NCBI Taxonomy" id="2813651"/>
    <lineage>
        <taxon>Eukaryota</taxon>
        <taxon>Fungi</taxon>
        <taxon>Dikarya</taxon>
        <taxon>Ascomycota</taxon>
        <taxon>Pezizomycotina</taxon>
        <taxon>Orbiliomycetes</taxon>
        <taxon>Orbiliales</taxon>
        <taxon>Orbiliaceae</taxon>
        <taxon>Orbilia</taxon>
    </lineage>
</organism>
<dbReference type="Proteomes" id="UP000475325">
    <property type="component" value="Unassembled WGS sequence"/>
</dbReference>
<protein>
    <submittedName>
        <fullName evidence="1">Uncharacterized protein</fullName>
    </submittedName>
</protein>
<comment type="caution">
    <text evidence="1">The sequence shown here is derived from an EMBL/GenBank/DDBJ whole genome shotgun (WGS) entry which is preliminary data.</text>
</comment>
<dbReference type="EMBL" id="WIQW01000012">
    <property type="protein sequence ID" value="KAF3106387.1"/>
    <property type="molecule type" value="Genomic_DNA"/>
</dbReference>